<dbReference type="PROSITE" id="PS50041">
    <property type="entry name" value="C_TYPE_LECTIN_2"/>
    <property type="match status" value="1"/>
</dbReference>
<dbReference type="CDD" id="cd00037">
    <property type="entry name" value="CLECT"/>
    <property type="match status" value="1"/>
</dbReference>
<dbReference type="InterPro" id="IPR016187">
    <property type="entry name" value="CTDL_fold"/>
</dbReference>
<proteinExistence type="predicted"/>
<evidence type="ECO:0000259" key="1">
    <source>
        <dbReference type="PROSITE" id="PS50041"/>
    </source>
</evidence>
<accession>Q5ZP15</accession>
<reference evidence="2 3" key="1">
    <citation type="journal article" date="2004" name="Science">
        <title>Genome sequence of a polydnavirus: insights into symbiotic virus evolution.</title>
        <authorList>
            <person name="Espagne E."/>
            <person name="Dupuy C."/>
            <person name="Huguet E."/>
            <person name="Cattolico L."/>
            <person name="Provost B."/>
            <person name="Martins N."/>
            <person name="Poirie M."/>
            <person name="Periquet G."/>
            <person name="Drezen J.M."/>
        </authorList>
    </citation>
    <scope>NUCLEOTIDE SEQUENCE [LARGE SCALE GENOMIC DNA]</scope>
</reference>
<dbReference type="PANTHER" id="PTHR22803">
    <property type="entry name" value="MANNOSE, PHOSPHOLIPASE, LECTIN RECEPTOR RELATED"/>
    <property type="match status" value="1"/>
</dbReference>
<dbReference type="EMBL" id="AJ632316">
    <property type="protein sequence ID" value="CAG17440.1"/>
    <property type="molecule type" value="Genomic_DNA"/>
</dbReference>
<gene>
    <name evidence="2" type="primary">CcV3</name>
    <name evidence="2" type="ORF">CcBV_2-13.1</name>
</gene>
<dbReference type="InterPro" id="IPR050111">
    <property type="entry name" value="C-type_lectin/snaclec_domain"/>
</dbReference>
<dbReference type="Gene3D" id="3.10.100.10">
    <property type="entry name" value="Mannose-Binding Protein A, subunit A"/>
    <property type="match status" value="1"/>
</dbReference>
<sequence>MNKFIYLMLLPMVLGKNMNIGGRSQLSIKSSESYTFHSTPATFEEAKSICKQEGGSLAVVTSEDAEDEMLKIWRHSSPILDPTNGLTSQAYIGIHSLNVEGHWETIDGKSPKYINWSQDWAGGRQPSTPSVQKCGSLLKQGGMDDVECSFKLGFFCTKE</sequence>
<dbReference type="SMART" id="SM00034">
    <property type="entry name" value="CLECT"/>
    <property type="match status" value="1"/>
</dbReference>
<organism evidence="2 3">
    <name type="scientific">Bracoviriform congregatae</name>
    <dbReference type="NCBI Taxonomy" id="39640"/>
    <lineage>
        <taxon>Viruses</taxon>
        <taxon>Viruses incertae sedis</taxon>
        <taxon>Polydnaviriformidae</taxon>
        <taxon>Bracoviriform</taxon>
    </lineage>
</organism>
<dbReference type="KEGG" id="vg:3238858"/>
<dbReference type="GeneID" id="3238858"/>
<dbReference type="Proteomes" id="UP000203537">
    <property type="component" value="Genome"/>
</dbReference>
<evidence type="ECO:0000313" key="3">
    <source>
        <dbReference type="Proteomes" id="UP000203537"/>
    </source>
</evidence>
<dbReference type="InterPro" id="IPR016186">
    <property type="entry name" value="C-type_lectin-like/link_sf"/>
</dbReference>
<dbReference type="RefSeq" id="YP_184818.1">
    <property type="nucleotide sequence ID" value="NC_006645.1"/>
</dbReference>
<dbReference type="InterPro" id="IPR001304">
    <property type="entry name" value="C-type_lectin-like"/>
</dbReference>
<protein>
    <submittedName>
        <fullName evidence="2">CcV3 protein</fullName>
    </submittedName>
</protein>
<evidence type="ECO:0000313" key="2">
    <source>
        <dbReference type="EMBL" id="CAG17440.1"/>
    </source>
</evidence>
<name>Q5ZP15_9VIRU</name>
<feature type="domain" description="C-type lectin" evidence="1">
    <location>
        <begin position="29"/>
        <end position="157"/>
    </location>
</feature>
<dbReference type="SUPFAM" id="SSF56436">
    <property type="entry name" value="C-type lectin-like"/>
    <property type="match status" value="1"/>
</dbReference>
<dbReference type="Pfam" id="PF00059">
    <property type="entry name" value="Lectin_C"/>
    <property type="match status" value="1"/>
</dbReference>